<accession>A0A381SGJ5</accession>
<proteinExistence type="predicted"/>
<keyword evidence="7" id="KW-0820">tRNA-binding</keyword>
<evidence type="ECO:0000313" key="17">
    <source>
        <dbReference type="EMBL" id="SVA00313.1"/>
    </source>
</evidence>
<dbReference type="FunFam" id="2.40.50.140:FF:000042">
    <property type="entry name" value="Methionine--tRNA ligase"/>
    <property type="match status" value="1"/>
</dbReference>
<dbReference type="NCBIfam" id="TIGR00399">
    <property type="entry name" value="metG_C_term"/>
    <property type="match status" value="1"/>
</dbReference>
<keyword evidence="6" id="KW-0963">Cytoplasm</keyword>
<keyword evidence="12" id="KW-0648">Protein biosynthesis</keyword>
<evidence type="ECO:0000256" key="10">
    <source>
        <dbReference type="ARBA" id="ARBA00022840"/>
    </source>
</evidence>
<evidence type="ECO:0000256" key="2">
    <source>
        <dbReference type="ARBA" id="ARBA00004496"/>
    </source>
</evidence>
<evidence type="ECO:0000256" key="7">
    <source>
        <dbReference type="ARBA" id="ARBA00022555"/>
    </source>
</evidence>
<dbReference type="PANTHER" id="PTHR11586">
    <property type="entry name" value="TRNA-AMINOACYLATION COFACTOR ARC1 FAMILY MEMBER"/>
    <property type="match status" value="1"/>
</dbReference>
<evidence type="ECO:0000256" key="4">
    <source>
        <dbReference type="ARBA" id="ARBA00012838"/>
    </source>
</evidence>
<dbReference type="InterPro" id="IPR051270">
    <property type="entry name" value="Tyrosine-tRNA_ligase_regulator"/>
</dbReference>
<dbReference type="EC" id="6.1.1.10" evidence="4"/>
<evidence type="ECO:0000256" key="8">
    <source>
        <dbReference type="ARBA" id="ARBA00022598"/>
    </source>
</evidence>
<keyword evidence="13" id="KW-0030">Aminoacyl-tRNA synthetase</keyword>
<keyword evidence="10" id="KW-0067">ATP-binding</keyword>
<keyword evidence="11" id="KW-0694">RNA-binding</keyword>
<dbReference type="Gene3D" id="2.40.50.140">
    <property type="entry name" value="Nucleic acid-binding proteins"/>
    <property type="match status" value="1"/>
</dbReference>
<organism evidence="17">
    <name type="scientific">marine metagenome</name>
    <dbReference type="NCBI Taxonomy" id="408172"/>
    <lineage>
        <taxon>unclassified sequences</taxon>
        <taxon>metagenomes</taxon>
        <taxon>ecological metagenomes</taxon>
    </lineage>
</organism>
<keyword evidence="8" id="KW-0436">Ligase</keyword>
<evidence type="ECO:0000256" key="3">
    <source>
        <dbReference type="ARBA" id="ARBA00011738"/>
    </source>
</evidence>
<dbReference type="GO" id="GO:0006431">
    <property type="term" value="P:methionyl-tRNA aminoacylation"/>
    <property type="evidence" value="ECO:0007669"/>
    <property type="project" value="InterPro"/>
</dbReference>
<dbReference type="PROSITE" id="PS50886">
    <property type="entry name" value="TRBD"/>
    <property type="match status" value="1"/>
</dbReference>
<evidence type="ECO:0000256" key="1">
    <source>
        <dbReference type="ARBA" id="ARBA00003314"/>
    </source>
</evidence>
<dbReference type="AlphaFoldDB" id="A0A381SGJ5"/>
<name>A0A381SGJ5_9ZZZZ</name>
<comment type="function">
    <text evidence="1">Is required not only for elongation of protein synthesis but also for the initiation of all mRNA translation through initiator tRNA(fMet) aminoacylation.</text>
</comment>
<evidence type="ECO:0000256" key="6">
    <source>
        <dbReference type="ARBA" id="ARBA00022490"/>
    </source>
</evidence>
<dbReference type="InterPro" id="IPR002547">
    <property type="entry name" value="tRNA-bd_dom"/>
</dbReference>
<evidence type="ECO:0000256" key="11">
    <source>
        <dbReference type="ARBA" id="ARBA00022884"/>
    </source>
</evidence>
<evidence type="ECO:0000256" key="5">
    <source>
        <dbReference type="ARBA" id="ARBA00018753"/>
    </source>
</evidence>
<dbReference type="InterPro" id="IPR012340">
    <property type="entry name" value="NA-bd_OB-fold"/>
</dbReference>
<comment type="subunit">
    <text evidence="3">Homodimer.</text>
</comment>
<dbReference type="GO" id="GO:0005737">
    <property type="term" value="C:cytoplasm"/>
    <property type="evidence" value="ECO:0007669"/>
    <property type="project" value="UniProtKB-SubCell"/>
</dbReference>
<protein>
    <recommendedName>
        <fullName evidence="5">Methionine--tRNA ligase</fullName>
        <ecNumber evidence="4">6.1.1.10</ecNumber>
    </recommendedName>
    <alternativeName>
        <fullName evidence="14">Methionyl-tRNA synthetase</fullName>
    </alternativeName>
</protein>
<comment type="catalytic activity">
    <reaction evidence="15">
        <text>tRNA(Met) + L-methionine + ATP = L-methionyl-tRNA(Met) + AMP + diphosphate</text>
        <dbReference type="Rhea" id="RHEA:13481"/>
        <dbReference type="Rhea" id="RHEA-COMP:9667"/>
        <dbReference type="Rhea" id="RHEA-COMP:9698"/>
        <dbReference type="ChEBI" id="CHEBI:30616"/>
        <dbReference type="ChEBI" id="CHEBI:33019"/>
        <dbReference type="ChEBI" id="CHEBI:57844"/>
        <dbReference type="ChEBI" id="CHEBI:78442"/>
        <dbReference type="ChEBI" id="CHEBI:78530"/>
        <dbReference type="ChEBI" id="CHEBI:456215"/>
        <dbReference type="EC" id="6.1.1.10"/>
    </reaction>
</comment>
<evidence type="ECO:0000256" key="13">
    <source>
        <dbReference type="ARBA" id="ARBA00023146"/>
    </source>
</evidence>
<dbReference type="CDD" id="cd02800">
    <property type="entry name" value="tRNA_bind_EcMetRS_like"/>
    <property type="match status" value="1"/>
</dbReference>
<evidence type="ECO:0000256" key="12">
    <source>
        <dbReference type="ARBA" id="ARBA00022917"/>
    </source>
</evidence>
<sequence length="107" mass="11813">MINFDEFIKTDLRVARVIKAEDVVDADKLIKLTIDLGDEEKTIFAGIKGIYKPEDLVDRLIVVVANLEPRKMRFGVSEGMLLAAGDDEEGVFLLSPDHGAKPGQKIS</sequence>
<evidence type="ECO:0000259" key="16">
    <source>
        <dbReference type="PROSITE" id="PS50886"/>
    </source>
</evidence>
<dbReference type="InterPro" id="IPR004495">
    <property type="entry name" value="Met-tRNA-synth_bsu_C"/>
</dbReference>
<evidence type="ECO:0000256" key="14">
    <source>
        <dbReference type="ARBA" id="ARBA00030904"/>
    </source>
</evidence>
<dbReference type="Pfam" id="PF01588">
    <property type="entry name" value="tRNA_bind"/>
    <property type="match status" value="1"/>
</dbReference>
<feature type="domain" description="TRNA-binding" evidence="16">
    <location>
        <begin position="6"/>
        <end position="107"/>
    </location>
</feature>
<comment type="subcellular location">
    <subcellularLocation>
        <location evidence="2">Cytoplasm</location>
    </subcellularLocation>
</comment>
<dbReference type="GO" id="GO:0004825">
    <property type="term" value="F:methionine-tRNA ligase activity"/>
    <property type="evidence" value="ECO:0007669"/>
    <property type="project" value="UniProtKB-EC"/>
</dbReference>
<dbReference type="EMBL" id="UINC01002788">
    <property type="protein sequence ID" value="SVA00313.1"/>
    <property type="molecule type" value="Genomic_DNA"/>
</dbReference>
<gene>
    <name evidence="17" type="ORF">METZ01_LOCUS53167</name>
</gene>
<dbReference type="GO" id="GO:0005524">
    <property type="term" value="F:ATP binding"/>
    <property type="evidence" value="ECO:0007669"/>
    <property type="project" value="UniProtKB-KW"/>
</dbReference>
<dbReference type="SUPFAM" id="SSF50249">
    <property type="entry name" value="Nucleic acid-binding proteins"/>
    <property type="match status" value="1"/>
</dbReference>
<dbReference type="GO" id="GO:0000049">
    <property type="term" value="F:tRNA binding"/>
    <property type="evidence" value="ECO:0007669"/>
    <property type="project" value="UniProtKB-KW"/>
</dbReference>
<reference evidence="17" key="1">
    <citation type="submission" date="2018-05" db="EMBL/GenBank/DDBJ databases">
        <authorList>
            <person name="Lanie J.A."/>
            <person name="Ng W.-L."/>
            <person name="Kazmierczak K.M."/>
            <person name="Andrzejewski T.M."/>
            <person name="Davidsen T.M."/>
            <person name="Wayne K.J."/>
            <person name="Tettelin H."/>
            <person name="Glass J.I."/>
            <person name="Rusch D."/>
            <person name="Podicherti R."/>
            <person name="Tsui H.-C.T."/>
            <person name="Winkler M.E."/>
        </authorList>
    </citation>
    <scope>NUCLEOTIDE SEQUENCE</scope>
</reference>
<evidence type="ECO:0000256" key="9">
    <source>
        <dbReference type="ARBA" id="ARBA00022741"/>
    </source>
</evidence>
<keyword evidence="9" id="KW-0547">Nucleotide-binding</keyword>
<dbReference type="PANTHER" id="PTHR11586:SF37">
    <property type="entry name" value="TRNA-BINDING DOMAIN-CONTAINING PROTEIN"/>
    <property type="match status" value="1"/>
</dbReference>
<evidence type="ECO:0000256" key="15">
    <source>
        <dbReference type="ARBA" id="ARBA00047364"/>
    </source>
</evidence>